<dbReference type="EMBL" id="KZ293726">
    <property type="protein sequence ID" value="PBK81659.1"/>
    <property type="molecule type" value="Genomic_DNA"/>
</dbReference>
<name>A0A2H3CEZ1_ARMGA</name>
<accession>A0A2H3CEZ1</accession>
<dbReference type="Proteomes" id="UP000217790">
    <property type="component" value="Unassembled WGS sequence"/>
</dbReference>
<dbReference type="InParanoid" id="A0A2H3CEZ1"/>
<dbReference type="AlphaFoldDB" id="A0A2H3CEZ1"/>
<organism evidence="1 2">
    <name type="scientific">Armillaria gallica</name>
    <name type="common">Bulbous honey fungus</name>
    <name type="synonym">Armillaria bulbosa</name>
    <dbReference type="NCBI Taxonomy" id="47427"/>
    <lineage>
        <taxon>Eukaryota</taxon>
        <taxon>Fungi</taxon>
        <taxon>Dikarya</taxon>
        <taxon>Basidiomycota</taxon>
        <taxon>Agaricomycotina</taxon>
        <taxon>Agaricomycetes</taxon>
        <taxon>Agaricomycetidae</taxon>
        <taxon>Agaricales</taxon>
        <taxon>Marasmiineae</taxon>
        <taxon>Physalacriaceae</taxon>
        <taxon>Armillaria</taxon>
    </lineage>
</organism>
<dbReference type="OrthoDB" id="2133190at2759"/>
<dbReference type="STRING" id="47427.A0A2H3CEZ1"/>
<protein>
    <submittedName>
        <fullName evidence="1">Uncharacterized protein</fullName>
    </submittedName>
</protein>
<evidence type="ECO:0000313" key="2">
    <source>
        <dbReference type="Proteomes" id="UP000217790"/>
    </source>
</evidence>
<gene>
    <name evidence="1" type="ORF">ARMGADRAFT_1171333</name>
</gene>
<sequence>MKKDEEGRNLRLRFRLHRSPPAGLPVVSEKRRREDPTIVSTYQAMRGDLQSLLDEVAKESHLREKDLNSEHGLDLERFVSSTQVYRTLLNTRFSHLPWFSASTDDLSTLAMPVDRIWEAAKHDRGITCAYERLALGSVGAVSRLKAEDPKAEWDRCAPIGVVVCTLVMECTKAHLESMFVVPASLESASEGGKMEELGDICG</sequence>
<proteinExistence type="predicted"/>
<keyword evidence="2" id="KW-1185">Reference proteome</keyword>
<reference evidence="2" key="1">
    <citation type="journal article" date="2017" name="Nat. Ecol. Evol.">
        <title>Genome expansion and lineage-specific genetic innovations in the forest pathogenic fungi Armillaria.</title>
        <authorList>
            <person name="Sipos G."/>
            <person name="Prasanna A.N."/>
            <person name="Walter M.C."/>
            <person name="O'Connor E."/>
            <person name="Balint B."/>
            <person name="Krizsan K."/>
            <person name="Kiss B."/>
            <person name="Hess J."/>
            <person name="Varga T."/>
            <person name="Slot J."/>
            <person name="Riley R."/>
            <person name="Boka B."/>
            <person name="Rigling D."/>
            <person name="Barry K."/>
            <person name="Lee J."/>
            <person name="Mihaltcheva S."/>
            <person name="LaButti K."/>
            <person name="Lipzen A."/>
            <person name="Waldron R."/>
            <person name="Moloney N.M."/>
            <person name="Sperisen C."/>
            <person name="Kredics L."/>
            <person name="Vagvoelgyi C."/>
            <person name="Patrignani A."/>
            <person name="Fitzpatrick D."/>
            <person name="Nagy I."/>
            <person name="Doyle S."/>
            <person name="Anderson J.B."/>
            <person name="Grigoriev I.V."/>
            <person name="Gueldener U."/>
            <person name="Muensterkoetter M."/>
            <person name="Nagy L.G."/>
        </authorList>
    </citation>
    <scope>NUCLEOTIDE SEQUENCE [LARGE SCALE GENOMIC DNA]</scope>
    <source>
        <strain evidence="2">Ar21-2</strain>
    </source>
</reference>
<evidence type="ECO:0000313" key="1">
    <source>
        <dbReference type="EMBL" id="PBK81659.1"/>
    </source>
</evidence>